<keyword evidence="2" id="KW-0540">Nuclease</keyword>
<evidence type="ECO:0000259" key="7">
    <source>
        <dbReference type="Pfam" id="PF08340"/>
    </source>
</evidence>
<dbReference type="PANTHER" id="PTHR30636:SF3">
    <property type="entry name" value="UPF0701 PROTEIN YICC"/>
    <property type="match status" value="1"/>
</dbReference>
<reference evidence="8 9" key="1">
    <citation type="submission" date="2014-06" db="EMBL/GenBank/DDBJ databases">
        <title>Draft genome sequence of Idiomarina sp. MCCC 1A10513.</title>
        <authorList>
            <person name="Du J."/>
            <person name="Lai Q."/>
            <person name="Shao Z."/>
        </authorList>
    </citation>
    <scope>NUCLEOTIDE SEQUENCE [LARGE SCALE GENOMIC DNA]</scope>
    <source>
        <strain evidence="8 9">MCCC 1A10513</strain>
    </source>
</reference>
<evidence type="ECO:0000313" key="9">
    <source>
        <dbReference type="Proteomes" id="UP000053718"/>
    </source>
</evidence>
<dbReference type="Proteomes" id="UP000053718">
    <property type="component" value="Unassembled WGS sequence"/>
</dbReference>
<dbReference type="InterPro" id="IPR013527">
    <property type="entry name" value="YicC-like_N"/>
</dbReference>
<dbReference type="InterPro" id="IPR005229">
    <property type="entry name" value="YicC/YloC-like"/>
</dbReference>
<evidence type="ECO:0000256" key="5">
    <source>
        <dbReference type="ARBA" id="ARBA00035648"/>
    </source>
</evidence>
<name>A0A094IP30_9GAMM</name>
<proteinExistence type="inferred from homology"/>
<feature type="domain" description="Endoribonuclease YicC-like N-terminal" evidence="6">
    <location>
        <begin position="2"/>
        <end position="153"/>
    </location>
</feature>
<dbReference type="GO" id="GO:0004521">
    <property type="term" value="F:RNA endonuclease activity"/>
    <property type="evidence" value="ECO:0007669"/>
    <property type="project" value="InterPro"/>
</dbReference>
<evidence type="ECO:0000256" key="2">
    <source>
        <dbReference type="ARBA" id="ARBA00022722"/>
    </source>
</evidence>
<dbReference type="Pfam" id="PF08340">
    <property type="entry name" value="YicC-like_C"/>
    <property type="match status" value="1"/>
</dbReference>
<evidence type="ECO:0008006" key="10">
    <source>
        <dbReference type="Google" id="ProtNLM"/>
    </source>
</evidence>
<dbReference type="GO" id="GO:0016787">
    <property type="term" value="F:hydrolase activity"/>
    <property type="evidence" value="ECO:0007669"/>
    <property type="project" value="UniProtKB-KW"/>
</dbReference>
<keyword evidence="4" id="KW-0378">Hydrolase</keyword>
<comment type="similarity">
    <text evidence="5">Belongs to the YicC/YloC family.</text>
</comment>
<dbReference type="Pfam" id="PF03755">
    <property type="entry name" value="YicC-like_N"/>
    <property type="match status" value="1"/>
</dbReference>
<evidence type="ECO:0000256" key="3">
    <source>
        <dbReference type="ARBA" id="ARBA00022759"/>
    </source>
</evidence>
<dbReference type="NCBIfam" id="TIGR00255">
    <property type="entry name" value="YicC/YloC family endoribonuclease"/>
    <property type="match status" value="1"/>
</dbReference>
<protein>
    <recommendedName>
        <fullName evidence="10">YicC family protein</fullName>
    </recommendedName>
</protein>
<keyword evidence="3" id="KW-0255">Endonuclease</keyword>
<gene>
    <name evidence="8" type="ORF">IDAT_03530</name>
</gene>
<comment type="cofactor">
    <cofactor evidence="1">
        <name>a divalent metal cation</name>
        <dbReference type="ChEBI" id="CHEBI:60240"/>
    </cofactor>
</comment>
<organism evidence="8 9">
    <name type="scientific">Pseudidiomarina atlantica</name>
    <dbReference type="NCBI Taxonomy" id="1517416"/>
    <lineage>
        <taxon>Bacteria</taxon>
        <taxon>Pseudomonadati</taxon>
        <taxon>Pseudomonadota</taxon>
        <taxon>Gammaproteobacteria</taxon>
        <taxon>Alteromonadales</taxon>
        <taxon>Idiomarinaceae</taxon>
        <taxon>Pseudidiomarina</taxon>
    </lineage>
</organism>
<keyword evidence="9" id="KW-1185">Reference proteome</keyword>
<evidence type="ECO:0000313" key="8">
    <source>
        <dbReference type="EMBL" id="KFZ29435.1"/>
    </source>
</evidence>
<evidence type="ECO:0000256" key="4">
    <source>
        <dbReference type="ARBA" id="ARBA00022801"/>
    </source>
</evidence>
<dbReference type="RefSeq" id="WP_034730543.1">
    <property type="nucleotide sequence ID" value="NZ_JPIN01000002.1"/>
</dbReference>
<dbReference type="STRING" id="1517416.IDAT_03530"/>
<evidence type="ECO:0000256" key="1">
    <source>
        <dbReference type="ARBA" id="ARBA00001968"/>
    </source>
</evidence>
<dbReference type="AlphaFoldDB" id="A0A094IP30"/>
<dbReference type="OrthoDB" id="9771229at2"/>
<dbReference type="eggNOG" id="COG1561">
    <property type="taxonomic scope" value="Bacteria"/>
</dbReference>
<sequence length="287" mass="33007">MIQSMTGYARLEHKAEWGTITWELRSVNQRFLETFFRMPEQFRGMENMLREKLRKQLQRGKVESNLRVSFNEQTEGGLQLNEELAKSVISSANWIANQSVSAQLNPLDVLRWPGVVAQEEADMDAIQNDVAAAFDAAVAEFVSNRQSEGKALERLIEERLEGVSDQVSIVRKRMPEVLEWQRERLLTRLAEARVELDPQRLESEMVMLAQKTDVAEELDRLDTHVVETRKILRKGGACGRRLDFMMQEFNREANTLGSKSISTDITNAAVELKVLIEQMREQIQNIE</sequence>
<dbReference type="PANTHER" id="PTHR30636">
    <property type="entry name" value="UPF0701 PROTEIN YICC"/>
    <property type="match status" value="1"/>
</dbReference>
<evidence type="ECO:0000259" key="6">
    <source>
        <dbReference type="Pfam" id="PF03755"/>
    </source>
</evidence>
<feature type="domain" description="Endoribonuclease YicC-like C-terminal" evidence="7">
    <location>
        <begin position="170"/>
        <end position="287"/>
    </location>
</feature>
<accession>A0A094IP30</accession>
<comment type="caution">
    <text evidence="8">The sequence shown here is derived from an EMBL/GenBank/DDBJ whole genome shotgun (WGS) entry which is preliminary data.</text>
</comment>
<dbReference type="EMBL" id="JPIN01000002">
    <property type="protein sequence ID" value="KFZ29435.1"/>
    <property type="molecule type" value="Genomic_DNA"/>
</dbReference>
<dbReference type="InterPro" id="IPR013551">
    <property type="entry name" value="YicC-like_C"/>
</dbReference>